<dbReference type="EMBL" id="CAXKWB010007769">
    <property type="protein sequence ID" value="CAL4088328.1"/>
    <property type="molecule type" value="Genomic_DNA"/>
</dbReference>
<dbReference type="SUPFAM" id="SSF50156">
    <property type="entry name" value="PDZ domain-like"/>
    <property type="match status" value="2"/>
</dbReference>
<dbReference type="SMART" id="SM00228">
    <property type="entry name" value="PDZ"/>
    <property type="match status" value="2"/>
</dbReference>
<dbReference type="CDD" id="cd06681">
    <property type="entry name" value="PDZ2_GRIP1-2-like"/>
    <property type="match status" value="1"/>
</dbReference>
<dbReference type="Pfam" id="PF00595">
    <property type="entry name" value="PDZ"/>
    <property type="match status" value="2"/>
</dbReference>
<feature type="compositionally biased region" description="Basic and acidic residues" evidence="4">
    <location>
        <begin position="201"/>
        <end position="222"/>
    </location>
</feature>
<keyword evidence="3" id="KW-0677">Repeat</keyword>
<sequence>TDMEVDVINSGYASDYSSEITRYESPRYHNLASFRAASRGVAGWNTPGSPGPKPRGLKSPVKAPPSPPPRRYSLWAFDHMNYEHRDEEEPIYQQAGPSYLLTPAPPTIPSMKAPPPPPPVRHAVPTTSPASNGMSFLQPVYGAFAGQKSPRLAPRASPVPTISSCSHTPPIRRALSPFRSGTPPGGRAGTPLGSPILRGRSSSDSRQEVTGRNKLSRSESRDSCSATVVGGRVIGVSNPGETRAEWYRRKSNARRRAQSPVGGSSCIISRSVGVVLEKESGSFGFTVRGGHMHDPAKARPLIITHVRPGGPADREGTVKAGDRLVSVDGRDLTQVPLSEAQNTLKRVERGATLTIEYDVSVMESVRCSGSPLLVEIERAAGTFLGITLTHGHHDANAIVIDTIKTASIAERCGALAVGDTVAAIDGIRLDQLTVAESTQLLKTAPGAHVTLEIIPSPPAASRMTFRKGGNMAFPHLYGGGSGGYSER</sequence>
<feature type="region of interest" description="Disordered" evidence="4">
    <location>
        <begin position="152"/>
        <end position="226"/>
    </location>
</feature>
<feature type="non-terminal residue" evidence="6">
    <location>
        <position position="1"/>
    </location>
</feature>
<dbReference type="FunFam" id="2.30.42.10:FF:000023">
    <property type="entry name" value="Glutamate receptor interacting protein 1"/>
    <property type="match status" value="1"/>
</dbReference>
<dbReference type="CDD" id="cd06684">
    <property type="entry name" value="PDZ3_GRIP1-2-like"/>
    <property type="match status" value="1"/>
</dbReference>
<feature type="region of interest" description="Disordered" evidence="4">
    <location>
        <begin position="39"/>
        <end position="70"/>
    </location>
</feature>
<evidence type="ECO:0000256" key="3">
    <source>
        <dbReference type="ARBA" id="ARBA00022737"/>
    </source>
</evidence>
<evidence type="ECO:0000256" key="1">
    <source>
        <dbReference type="ARBA" id="ARBA00004496"/>
    </source>
</evidence>
<evidence type="ECO:0000313" key="6">
    <source>
        <dbReference type="EMBL" id="CAL4088328.1"/>
    </source>
</evidence>
<dbReference type="InterPro" id="IPR001478">
    <property type="entry name" value="PDZ"/>
</dbReference>
<dbReference type="PANTHER" id="PTHR46227:SF2">
    <property type="entry name" value="FI03335P"/>
    <property type="match status" value="1"/>
</dbReference>
<dbReference type="PANTHER" id="PTHR46227">
    <property type="entry name" value="GLUTAMATE RECEPTOR-INTERACTING PROTEIN GRIP"/>
    <property type="match status" value="1"/>
</dbReference>
<evidence type="ECO:0000256" key="4">
    <source>
        <dbReference type="SAM" id="MobiDB-lite"/>
    </source>
</evidence>
<keyword evidence="2" id="KW-0963">Cytoplasm</keyword>
<dbReference type="InterPro" id="IPR036034">
    <property type="entry name" value="PDZ_sf"/>
</dbReference>
<feature type="non-terminal residue" evidence="6">
    <location>
        <position position="487"/>
    </location>
</feature>
<gene>
    <name evidence="6" type="ORF">MNOR_LOCUS13524</name>
</gene>
<evidence type="ECO:0000256" key="2">
    <source>
        <dbReference type="ARBA" id="ARBA00022490"/>
    </source>
</evidence>
<feature type="domain" description="PDZ" evidence="5">
    <location>
        <begin position="373"/>
        <end position="446"/>
    </location>
</feature>
<dbReference type="GO" id="GO:0005737">
    <property type="term" value="C:cytoplasm"/>
    <property type="evidence" value="ECO:0007669"/>
    <property type="project" value="UniProtKB-SubCell"/>
</dbReference>
<dbReference type="PROSITE" id="PS50106">
    <property type="entry name" value="PDZ"/>
    <property type="match status" value="2"/>
</dbReference>
<accession>A0AAV2QIS3</accession>
<organism evidence="6 7">
    <name type="scientific">Meganyctiphanes norvegica</name>
    <name type="common">Northern krill</name>
    <name type="synonym">Thysanopoda norvegica</name>
    <dbReference type="NCBI Taxonomy" id="48144"/>
    <lineage>
        <taxon>Eukaryota</taxon>
        <taxon>Metazoa</taxon>
        <taxon>Ecdysozoa</taxon>
        <taxon>Arthropoda</taxon>
        <taxon>Crustacea</taxon>
        <taxon>Multicrustacea</taxon>
        <taxon>Malacostraca</taxon>
        <taxon>Eumalacostraca</taxon>
        <taxon>Eucarida</taxon>
        <taxon>Euphausiacea</taxon>
        <taxon>Euphausiidae</taxon>
        <taxon>Meganyctiphanes</taxon>
    </lineage>
</organism>
<dbReference type="AlphaFoldDB" id="A0AAV2QIS3"/>
<keyword evidence="7" id="KW-1185">Reference proteome</keyword>
<dbReference type="Gene3D" id="2.30.42.10">
    <property type="match status" value="2"/>
</dbReference>
<proteinExistence type="predicted"/>
<name>A0AAV2QIS3_MEGNR</name>
<feature type="domain" description="PDZ" evidence="5">
    <location>
        <begin position="273"/>
        <end position="359"/>
    </location>
</feature>
<protein>
    <recommendedName>
        <fullName evidence="5">PDZ domain-containing protein</fullName>
    </recommendedName>
</protein>
<dbReference type="InterPro" id="IPR043545">
    <property type="entry name" value="GRIP1/2"/>
</dbReference>
<evidence type="ECO:0000313" key="7">
    <source>
        <dbReference type="Proteomes" id="UP001497623"/>
    </source>
</evidence>
<evidence type="ECO:0000259" key="5">
    <source>
        <dbReference type="PROSITE" id="PS50106"/>
    </source>
</evidence>
<dbReference type="GO" id="GO:0098887">
    <property type="term" value="P:neurotransmitter receptor transport, endosome to postsynaptic membrane"/>
    <property type="evidence" value="ECO:0007669"/>
    <property type="project" value="TreeGrafter"/>
</dbReference>
<comment type="subcellular location">
    <subcellularLocation>
        <location evidence="1">Cytoplasm</location>
    </subcellularLocation>
</comment>
<comment type="caution">
    <text evidence="6">The sequence shown here is derived from an EMBL/GenBank/DDBJ whole genome shotgun (WGS) entry which is preliminary data.</text>
</comment>
<reference evidence="6 7" key="1">
    <citation type="submission" date="2024-05" db="EMBL/GenBank/DDBJ databases">
        <authorList>
            <person name="Wallberg A."/>
        </authorList>
    </citation>
    <scope>NUCLEOTIDE SEQUENCE [LARGE SCALE GENOMIC DNA]</scope>
</reference>
<dbReference type="Proteomes" id="UP001497623">
    <property type="component" value="Unassembled WGS sequence"/>
</dbReference>